<dbReference type="Proteomes" id="UP000593594">
    <property type="component" value="Chromosome"/>
</dbReference>
<organism evidence="1 2">
    <name type="scientific">Kaustia mangrovi</name>
    <dbReference type="NCBI Taxonomy" id="2593653"/>
    <lineage>
        <taxon>Bacteria</taxon>
        <taxon>Pseudomonadati</taxon>
        <taxon>Pseudomonadota</taxon>
        <taxon>Alphaproteobacteria</taxon>
        <taxon>Hyphomicrobiales</taxon>
        <taxon>Parvibaculaceae</taxon>
        <taxon>Kaustia</taxon>
    </lineage>
</organism>
<dbReference type="InterPro" id="IPR053838">
    <property type="entry name" value="DUF6925"/>
</dbReference>
<protein>
    <submittedName>
        <fullName evidence="1">Uncharacterized protein</fullName>
    </submittedName>
</protein>
<proteinExistence type="predicted"/>
<sequence>MTTDRGGIALDPRLPHRAVAYETPAARTPRWNHAVALCLPEEACAMNRRHAVTELGPDTGALRPRDREAILFDMGLGAPQADICVRTADPEALAALRESEGRSALDPDNPLMGRMPTFSPHRVFVSRLGRLEVYQPIPPADGTSPQGPHTHVLPKVLASGRTHAATAPIPDGLVPCAHLFPANPVKTIMGEPRSFDRAAHDGFQALLDAFGDARLLVVKRSVIEAVQAGEAPGSFAPPDDRFARAAVKVALRQLAGAGTARADVLGAWAARFDSPGEA</sequence>
<gene>
    <name evidence="1" type="ORF">HW532_07870</name>
</gene>
<reference evidence="1 2" key="1">
    <citation type="submission" date="2020-06" db="EMBL/GenBank/DDBJ databases">
        <title>Genome sequence of 2 isolates from Red Sea Mangroves.</title>
        <authorList>
            <person name="Sefrji F."/>
            <person name="Michoud G."/>
            <person name="Merlino G."/>
            <person name="Daffonchio D."/>
        </authorList>
    </citation>
    <scope>NUCLEOTIDE SEQUENCE [LARGE SCALE GENOMIC DNA]</scope>
    <source>
        <strain evidence="1 2">R1DC25</strain>
    </source>
</reference>
<evidence type="ECO:0000313" key="2">
    <source>
        <dbReference type="Proteomes" id="UP000593594"/>
    </source>
</evidence>
<name>A0A7S8C3C3_9HYPH</name>
<dbReference type="EMBL" id="CP058214">
    <property type="protein sequence ID" value="QPC42625.1"/>
    <property type="molecule type" value="Genomic_DNA"/>
</dbReference>
<dbReference type="KEGG" id="kmn:HW532_07870"/>
<keyword evidence="2" id="KW-1185">Reference proteome</keyword>
<dbReference type="RefSeq" id="WP_213163860.1">
    <property type="nucleotide sequence ID" value="NZ_CP058214.1"/>
</dbReference>
<accession>A0A7S8C3C3</accession>
<evidence type="ECO:0000313" key="1">
    <source>
        <dbReference type="EMBL" id="QPC42625.1"/>
    </source>
</evidence>
<dbReference type="Pfam" id="PF21973">
    <property type="entry name" value="DUF6925"/>
    <property type="match status" value="1"/>
</dbReference>
<dbReference type="AlphaFoldDB" id="A0A7S8C3C3"/>